<evidence type="ECO:0000256" key="1">
    <source>
        <dbReference type="ARBA" id="ARBA00001970"/>
    </source>
</evidence>
<dbReference type="InterPro" id="IPR011577">
    <property type="entry name" value="Cyt_b561_bac/Ni-Hgenase"/>
</dbReference>
<sequence>MSVSITPTQAASRYSRQQIALHWAIALLFAFNYFVSDGMGRALRNFTQTGTNDSLTAKLHIIGGITVLVLMVLRVILRLRSGAPTPVKSGPAFLEPAAKWGHRAIYFVLFLLPIAGLVAWFGGVKPAAEVHEVFVKVAVVLILGHIAAALYHQFVLKDNLMARMHPGKGESCGCT</sequence>
<evidence type="ECO:0000256" key="11">
    <source>
        <dbReference type="ARBA" id="ARBA00023136"/>
    </source>
</evidence>
<evidence type="ECO:0000256" key="10">
    <source>
        <dbReference type="ARBA" id="ARBA00023004"/>
    </source>
</evidence>
<dbReference type="RefSeq" id="WP_110794549.1">
    <property type="nucleotide sequence ID" value="NZ_KZ826481.1"/>
</dbReference>
<evidence type="ECO:0000256" key="12">
    <source>
        <dbReference type="ARBA" id="ARBA00037975"/>
    </source>
</evidence>
<evidence type="ECO:0000256" key="13">
    <source>
        <dbReference type="SAM" id="Phobius"/>
    </source>
</evidence>
<name>A0A2V4N4W3_9RHOB</name>
<evidence type="ECO:0000256" key="2">
    <source>
        <dbReference type="ARBA" id="ARBA00004651"/>
    </source>
</evidence>
<dbReference type="InterPro" id="IPR016174">
    <property type="entry name" value="Di-haem_cyt_TM"/>
</dbReference>
<dbReference type="PANTHER" id="PTHR30529:SF3">
    <property type="entry name" value="CYTOCHROME B561 HOMOLOG 1"/>
    <property type="match status" value="1"/>
</dbReference>
<comment type="cofactor">
    <cofactor evidence="1">
        <name>heme b</name>
        <dbReference type="ChEBI" id="CHEBI:60344"/>
    </cofactor>
</comment>
<keyword evidence="8" id="KW-0249">Electron transport</keyword>
<dbReference type="SUPFAM" id="SSF81342">
    <property type="entry name" value="Transmembrane di-heme cytochromes"/>
    <property type="match status" value="1"/>
</dbReference>
<reference evidence="15 16" key="1">
    <citation type="submission" date="2018-05" db="EMBL/GenBank/DDBJ databases">
        <title>Oceanovita maritima gen. nov., sp. nov., a marine bacterium in the family Rhodobacteraceae isolated from surface seawater of Lundu port Xiamen, China.</title>
        <authorList>
            <person name="Hetharua B.H."/>
            <person name="Min D."/>
            <person name="Liao H."/>
            <person name="Tian Y."/>
        </authorList>
    </citation>
    <scope>NUCLEOTIDE SEQUENCE [LARGE SCALE GENOMIC DNA]</scope>
    <source>
        <strain evidence="15 16">FSX-11</strain>
    </source>
</reference>
<keyword evidence="11 13" id="KW-0472">Membrane</keyword>
<feature type="domain" description="Cytochrome b561 bacterial/Ni-hydrogenase" evidence="14">
    <location>
        <begin position="13"/>
        <end position="167"/>
    </location>
</feature>
<evidence type="ECO:0000256" key="7">
    <source>
        <dbReference type="ARBA" id="ARBA00022723"/>
    </source>
</evidence>
<comment type="caution">
    <text evidence="15">The sequence shown here is derived from an EMBL/GenBank/DDBJ whole genome shotgun (WGS) entry which is preliminary data.</text>
</comment>
<evidence type="ECO:0000256" key="8">
    <source>
        <dbReference type="ARBA" id="ARBA00022982"/>
    </source>
</evidence>
<keyword evidence="3" id="KW-0813">Transport</keyword>
<organism evidence="15 16">
    <name type="scientific">Litorivita pollutaquae</name>
    <dbReference type="NCBI Taxonomy" id="2200892"/>
    <lineage>
        <taxon>Bacteria</taxon>
        <taxon>Pseudomonadati</taxon>
        <taxon>Pseudomonadota</taxon>
        <taxon>Alphaproteobacteria</taxon>
        <taxon>Rhodobacterales</taxon>
        <taxon>Paracoccaceae</taxon>
        <taxon>Litorivita</taxon>
    </lineage>
</organism>
<dbReference type="GO" id="GO:0046872">
    <property type="term" value="F:metal ion binding"/>
    <property type="evidence" value="ECO:0007669"/>
    <property type="project" value="UniProtKB-KW"/>
</dbReference>
<dbReference type="OrthoDB" id="8156287at2"/>
<feature type="transmembrane region" description="Helical" evidence="13">
    <location>
        <begin position="55"/>
        <end position="77"/>
    </location>
</feature>
<gene>
    <name evidence="15" type="ORF">DI396_02585</name>
</gene>
<dbReference type="GO" id="GO:0020037">
    <property type="term" value="F:heme binding"/>
    <property type="evidence" value="ECO:0007669"/>
    <property type="project" value="TreeGrafter"/>
</dbReference>
<feature type="transmembrane region" description="Helical" evidence="13">
    <location>
        <begin position="104"/>
        <end position="121"/>
    </location>
</feature>
<evidence type="ECO:0000256" key="6">
    <source>
        <dbReference type="ARBA" id="ARBA00022692"/>
    </source>
</evidence>
<evidence type="ECO:0000313" key="15">
    <source>
        <dbReference type="EMBL" id="PYC48972.1"/>
    </source>
</evidence>
<dbReference type="Proteomes" id="UP000248012">
    <property type="component" value="Unassembled WGS sequence"/>
</dbReference>
<feature type="transmembrane region" description="Helical" evidence="13">
    <location>
        <begin position="19"/>
        <end position="35"/>
    </location>
</feature>
<dbReference type="GO" id="GO:0022904">
    <property type="term" value="P:respiratory electron transport chain"/>
    <property type="evidence" value="ECO:0007669"/>
    <property type="project" value="InterPro"/>
</dbReference>
<evidence type="ECO:0000256" key="5">
    <source>
        <dbReference type="ARBA" id="ARBA00022617"/>
    </source>
</evidence>
<keyword evidence="7" id="KW-0479">Metal-binding</keyword>
<feature type="transmembrane region" description="Helical" evidence="13">
    <location>
        <begin position="133"/>
        <end position="154"/>
    </location>
</feature>
<dbReference type="PANTHER" id="PTHR30529">
    <property type="entry name" value="CYTOCHROME B561"/>
    <property type="match status" value="1"/>
</dbReference>
<comment type="similarity">
    <text evidence="12">Belongs to the cytochrome b561 family.</text>
</comment>
<keyword evidence="16" id="KW-1185">Reference proteome</keyword>
<evidence type="ECO:0000313" key="16">
    <source>
        <dbReference type="Proteomes" id="UP000248012"/>
    </source>
</evidence>
<evidence type="ECO:0000256" key="3">
    <source>
        <dbReference type="ARBA" id="ARBA00022448"/>
    </source>
</evidence>
<evidence type="ECO:0000256" key="4">
    <source>
        <dbReference type="ARBA" id="ARBA00022475"/>
    </source>
</evidence>
<keyword evidence="10" id="KW-0408">Iron</keyword>
<dbReference type="EMBL" id="QFVT01000002">
    <property type="protein sequence ID" value="PYC48972.1"/>
    <property type="molecule type" value="Genomic_DNA"/>
</dbReference>
<protein>
    <submittedName>
        <fullName evidence="15">Cytochrome b</fullName>
    </submittedName>
</protein>
<evidence type="ECO:0000256" key="9">
    <source>
        <dbReference type="ARBA" id="ARBA00022989"/>
    </source>
</evidence>
<keyword evidence="4" id="KW-1003">Cell membrane</keyword>
<dbReference type="Pfam" id="PF01292">
    <property type="entry name" value="Ni_hydr_CYTB"/>
    <property type="match status" value="1"/>
</dbReference>
<keyword evidence="9 13" id="KW-1133">Transmembrane helix</keyword>
<keyword evidence="5" id="KW-0349">Heme</keyword>
<accession>A0A2V4N4W3</accession>
<keyword evidence="6 13" id="KW-0812">Transmembrane</keyword>
<dbReference type="AlphaFoldDB" id="A0A2V4N4W3"/>
<proteinExistence type="inferred from homology"/>
<evidence type="ECO:0000259" key="14">
    <source>
        <dbReference type="Pfam" id="PF01292"/>
    </source>
</evidence>
<dbReference type="GO" id="GO:0009055">
    <property type="term" value="F:electron transfer activity"/>
    <property type="evidence" value="ECO:0007669"/>
    <property type="project" value="InterPro"/>
</dbReference>
<dbReference type="GO" id="GO:0005886">
    <property type="term" value="C:plasma membrane"/>
    <property type="evidence" value="ECO:0007669"/>
    <property type="project" value="UniProtKB-SubCell"/>
</dbReference>
<dbReference type="InterPro" id="IPR052168">
    <property type="entry name" value="Cytochrome_b561_oxidase"/>
</dbReference>
<comment type="subcellular location">
    <subcellularLocation>
        <location evidence="2">Cell membrane</location>
        <topology evidence="2">Multi-pass membrane protein</topology>
    </subcellularLocation>
</comment>